<dbReference type="InterPro" id="IPR007450">
    <property type="entry name" value="BamE_dom"/>
</dbReference>
<evidence type="ECO:0000313" key="6">
    <source>
        <dbReference type="Proteomes" id="UP000027466"/>
    </source>
</evidence>
<dbReference type="Gene3D" id="3.30.1450.10">
    <property type="match status" value="1"/>
</dbReference>
<keyword evidence="2" id="KW-0472">Membrane</keyword>
<protein>
    <recommendedName>
        <fullName evidence="4">Outer membrane protein assembly factor BamE domain-containing protein</fullName>
    </recommendedName>
</protein>
<reference evidence="5 6" key="1">
    <citation type="submission" date="2014-03" db="EMBL/GenBank/DDBJ databases">
        <title>Draft Genome Sequences of Four Burkholderia Strains.</title>
        <authorList>
            <person name="Liu X.Y."/>
            <person name="Li C.X."/>
            <person name="Xu J.H."/>
        </authorList>
    </citation>
    <scope>NUCLEOTIDE SEQUENCE [LARGE SCALE GENOMIC DNA]</scope>
    <source>
        <strain evidence="5 6">DSM 50014</strain>
    </source>
</reference>
<organism evidence="5 6">
    <name type="scientific">Caballeronia glathei</name>
    <dbReference type="NCBI Taxonomy" id="60547"/>
    <lineage>
        <taxon>Bacteria</taxon>
        <taxon>Pseudomonadati</taxon>
        <taxon>Pseudomonadota</taxon>
        <taxon>Betaproteobacteria</taxon>
        <taxon>Burkholderiales</taxon>
        <taxon>Burkholderiaceae</taxon>
        <taxon>Caballeronia</taxon>
    </lineage>
</organism>
<evidence type="ECO:0000256" key="2">
    <source>
        <dbReference type="ARBA" id="ARBA00023136"/>
    </source>
</evidence>
<feature type="signal peptide" evidence="3">
    <location>
        <begin position="1"/>
        <end position="23"/>
    </location>
</feature>
<proteinExistence type="predicted"/>
<evidence type="ECO:0000256" key="3">
    <source>
        <dbReference type="SAM" id="SignalP"/>
    </source>
</evidence>
<evidence type="ECO:0000256" key="1">
    <source>
        <dbReference type="ARBA" id="ARBA00022729"/>
    </source>
</evidence>
<feature type="domain" description="Outer membrane protein assembly factor BamE" evidence="4">
    <location>
        <begin position="53"/>
        <end position="123"/>
    </location>
</feature>
<evidence type="ECO:0000259" key="4">
    <source>
        <dbReference type="Pfam" id="PF04355"/>
    </source>
</evidence>
<dbReference type="AlphaFoldDB" id="A0A069PD88"/>
<name>A0A069PD88_9BURK</name>
<dbReference type="EMBL" id="JFHC01000142">
    <property type="protein sequence ID" value="KDR37769.1"/>
    <property type="molecule type" value="Genomic_DNA"/>
</dbReference>
<accession>A0A069PD88</accession>
<dbReference type="PROSITE" id="PS51257">
    <property type="entry name" value="PROKAR_LIPOPROTEIN"/>
    <property type="match status" value="1"/>
</dbReference>
<dbReference type="Pfam" id="PF04355">
    <property type="entry name" value="BamE"/>
    <property type="match status" value="1"/>
</dbReference>
<sequence length="179" mass="19255">MFSGRACARAALTAALSAAVLLAGCTTGSQLSADGSNDKLVFPAVNKSWMYGGSYPLVEALRKLKPGLTKDQISGLLGRPQFQEGFFGVKEWDYLLNVTNEAGAPQLVCQLKVVFNSRNEARNYYRKCGDAVETLAEGKWRKYDNAPQVAQATLPASEATLVVIPAAVTAEPVKIDKLK</sequence>
<keyword evidence="1 3" id="KW-0732">Signal</keyword>
<dbReference type="InterPro" id="IPR037873">
    <property type="entry name" value="BamE-like"/>
</dbReference>
<dbReference type="Proteomes" id="UP000027466">
    <property type="component" value="Unassembled WGS sequence"/>
</dbReference>
<keyword evidence="6" id="KW-1185">Reference proteome</keyword>
<dbReference type="GO" id="GO:0019867">
    <property type="term" value="C:outer membrane"/>
    <property type="evidence" value="ECO:0007669"/>
    <property type="project" value="InterPro"/>
</dbReference>
<feature type="chain" id="PRO_5001664140" description="Outer membrane protein assembly factor BamE domain-containing protein" evidence="3">
    <location>
        <begin position="24"/>
        <end position="179"/>
    </location>
</feature>
<gene>
    <name evidence="5" type="ORF">BG61_07765</name>
</gene>
<evidence type="ECO:0000313" key="5">
    <source>
        <dbReference type="EMBL" id="KDR37769.1"/>
    </source>
</evidence>
<comment type="caution">
    <text evidence="5">The sequence shown here is derived from an EMBL/GenBank/DDBJ whole genome shotgun (WGS) entry which is preliminary data.</text>
</comment>
<dbReference type="STRING" id="60547.GCA_000751215_04751"/>